<evidence type="ECO:0000313" key="1">
    <source>
        <dbReference type="EMBL" id="GAA3810402.1"/>
    </source>
</evidence>
<reference evidence="2" key="1">
    <citation type="journal article" date="2019" name="Int. J. Syst. Evol. Microbiol.">
        <title>The Global Catalogue of Microorganisms (GCM) 10K type strain sequencing project: providing services to taxonomists for standard genome sequencing and annotation.</title>
        <authorList>
            <consortium name="The Broad Institute Genomics Platform"/>
            <consortium name="The Broad Institute Genome Sequencing Center for Infectious Disease"/>
            <person name="Wu L."/>
            <person name="Ma J."/>
        </authorList>
    </citation>
    <scope>NUCLEOTIDE SEQUENCE [LARGE SCALE GENOMIC DNA]</scope>
    <source>
        <strain evidence="2">JCM 17017</strain>
    </source>
</reference>
<dbReference type="Proteomes" id="UP001501624">
    <property type="component" value="Unassembled WGS sequence"/>
</dbReference>
<accession>A0ABP7I495</accession>
<dbReference type="PIRSF" id="PIRSF017393">
    <property type="entry name" value="MTase_SAV2177"/>
    <property type="match status" value="1"/>
</dbReference>
<dbReference type="InterPro" id="IPR006764">
    <property type="entry name" value="SAM_dep_MeTrfase_SAV2177_type"/>
</dbReference>
<dbReference type="GO" id="GO:0032259">
    <property type="term" value="P:methylation"/>
    <property type="evidence" value="ECO:0007669"/>
    <property type="project" value="UniProtKB-KW"/>
</dbReference>
<proteinExistence type="predicted"/>
<dbReference type="SUPFAM" id="SSF53335">
    <property type="entry name" value="S-adenosyl-L-methionine-dependent methyltransferases"/>
    <property type="match status" value="1"/>
</dbReference>
<dbReference type="EMBL" id="BAABCM010000003">
    <property type="protein sequence ID" value="GAA3810402.1"/>
    <property type="molecule type" value="Genomic_DNA"/>
</dbReference>
<gene>
    <name evidence="1" type="ORF">GCM10022380_30200</name>
</gene>
<protein>
    <submittedName>
        <fullName evidence="1">SAM-dependent methyltransferase</fullName>
    </submittedName>
</protein>
<evidence type="ECO:0000313" key="2">
    <source>
        <dbReference type="Proteomes" id="UP001501624"/>
    </source>
</evidence>
<name>A0ABP7I495_9PSEU</name>
<dbReference type="GO" id="GO:0008168">
    <property type="term" value="F:methyltransferase activity"/>
    <property type="evidence" value="ECO:0007669"/>
    <property type="project" value="UniProtKB-KW"/>
</dbReference>
<dbReference type="Gene3D" id="3.40.50.150">
    <property type="entry name" value="Vaccinia Virus protein VP39"/>
    <property type="match status" value="1"/>
</dbReference>
<sequence>MWQTRRMAADDEVLRAVEGSLDRPSAARVYDYFIGGNHNYAIDRAFGDKVRARLPLIPDSAVACRQFLGRAVRYASQSGIHQYVDIGSGLPTAGNVHEVADEARPEHDTTVVYIDNEPIALAHSQLLLADTADPDRHHAIAGDLLEPVDLWERVAETGVIDFEQPVALVINAVLHFIKDEQQPHQALDFYREQLAPGSFLIMCQLTDENPADDEERRALDDLKAYYETTTNPGQYRSREEFLKFYGDFELVEPGLVYAPEWHPDENALFADAPSKSRILAAVARKP</sequence>
<comment type="caution">
    <text evidence="1">The sequence shown here is derived from an EMBL/GenBank/DDBJ whole genome shotgun (WGS) entry which is preliminary data.</text>
</comment>
<keyword evidence="1" id="KW-0808">Transferase</keyword>
<dbReference type="Pfam" id="PF04672">
    <property type="entry name" value="Methyltransf_19"/>
    <property type="match status" value="1"/>
</dbReference>
<keyword evidence="1" id="KW-0489">Methyltransferase</keyword>
<keyword evidence="2" id="KW-1185">Reference proteome</keyword>
<organism evidence="1 2">
    <name type="scientific">Amycolatopsis tucumanensis</name>
    <dbReference type="NCBI Taxonomy" id="401106"/>
    <lineage>
        <taxon>Bacteria</taxon>
        <taxon>Bacillati</taxon>
        <taxon>Actinomycetota</taxon>
        <taxon>Actinomycetes</taxon>
        <taxon>Pseudonocardiales</taxon>
        <taxon>Pseudonocardiaceae</taxon>
        <taxon>Amycolatopsis</taxon>
    </lineage>
</organism>
<dbReference type="InterPro" id="IPR029063">
    <property type="entry name" value="SAM-dependent_MTases_sf"/>
</dbReference>